<dbReference type="Proteomes" id="UP000236291">
    <property type="component" value="Unassembled WGS sequence"/>
</dbReference>
<protein>
    <submittedName>
        <fullName evidence="2">Uncharacterized protein</fullName>
    </submittedName>
</protein>
<organism evidence="2 3">
    <name type="scientific">Trifolium pratense</name>
    <name type="common">Red clover</name>
    <dbReference type="NCBI Taxonomy" id="57577"/>
    <lineage>
        <taxon>Eukaryota</taxon>
        <taxon>Viridiplantae</taxon>
        <taxon>Streptophyta</taxon>
        <taxon>Embryophyta</taxon>
        <taxon>Tracheophyta</taxon>
        <taxon>Spermatophyta</taxon>
        <taxon>Magnoliopsida</taxon>
        <taxon>eudicotyledons</taxon>
        <taxon>Gunneridae</taxon>
        <taxon>Pentapetalae</taxon>
        <taxon>rosids</taxon>
        <taxon>fabids</taxon>
        <taxon>Fabales</taxon>
        <taxon>Fabaceae</taxon>
        <taxon>Papilionoideae</taxon>
        <taxon>50 kb inversion clade</taxon>
        <taxon>NPAAA clade</taxon>
        <taxon>Hologalegina</taxon>
        <taxon>IRL clade</taxon>
        <taxon>Trifolieae</taxon>
        <taxon>Trifolium</taxon>
    </lineage>
</organism>
<dbReference type="AlphaFoldDB" id="A0A2K3KGP7"/>
<gene>
    <name evidence="2" type="ORF">L195_g054539</name>
</gene>
<feature type="non-terminal residue" evidence="2">
    <location>
        <position position="1"/>
    </location>
</feature>
<proteinExistence type="predicted"/>
<reference evidence="2 3" key="1">
    <citation type="journal article" date="2014" name="Am. J. Bot.">
        <title>Genome assembly and annotation for red clover (Trifolium pratense; Fabaceae).</title>
        <authorList>
            <person name="Istvanek J."/>
            <person name="Jaros M."/>
            <person name="Krenek A."/>
            <person name="Repkova J."/>
        </authorList>
    </citation>
    <scope>NUCLEOTIDE SEQUENCE [LARGE SCALE GENOMIC DNA]</scope>
    <source>
        <strain evidence="3">cv. Tatra</strain>
        <tissue evidence="2">Young leaves</tissue>
    </source>
</reference>
<evidence type="ECO:0000313" key="2">
    <source>
        <dbReference type="EMBL" id="PNX65443.1"/>
    </source>
</evidence>
<name>A0A2K3KGP7_TRIPR</name>
<feature type="region of interest" description="Disordered" evidence="1">
    <location>
        <begin position="75"/>
        <end position="105"/>
    </location>
</feature>
<dbReference type="EMBL" id="ASHM01095718">
    <property type="protein sequence ID" value="PNX65443.1"/>
    <property type="molecule type" value="Genomic_DNA"/>
</dbReference>
<reference evidence="2 3" key="2">
    <citation type="journal article" date="2017" name="Front. Plant Sci.">
        <title>Gene Classification and Mining of Molecular Markers Useful in Red Clover (Trifolium pratense) Breeding.</title>
        <authorList>
            <person name="Istvanek J."/>
            <person name="Dluhosova J."/>
            <person name="Dluhos P."/>
            <person name="Patkova L."/>
            <person name="Nedelnik J."/>
            <person name="Repkova J."/>
        </authorList>
    </citation>
    <scope>NUCLEOTIDE SEQUENCE [LARGE SCALE GENOMIC DNA]</scope>
    <source>
        <strain evidence="3">cv. Tatra</strain>
        <tissue evidence="2">Young leaves</tissue>
    </source>
</reference>
<accession>A0A2K3KGP7</accession>
<evidence type="ECO:0000313" key="3">
    <source>
        <dbReference type="Proteomes" id="UP000236291"/>
    </source>
</evidence>
<sequence>DEECEDLQGKSEEVHLDKPDGILFFEGEPKEEVEWRPDTCSQVNNSFEISSNVMPGSQGGYGSHEVRTVVFSQIPDAQDRSTPRLLRGKRTNSCPSEARRSIISR</sequence>
<evidence type="ECO:0000256" key="1">
    <source>
        <dbReference type="SAM" id="MobiDB-lite"/>
    </source>
</evidence>
<comment type="caution">
    <text evidence="2">The sequence shown here is derived from an EMBL/GenBank/DDBJ whole genome shotgun (WGS) entry which is preliminary data.</text>
</comment>